<sequence length="258" mass="27750">MANLRFLQSYTALDQHRAEMRQAARQQRARVAIAVCVGVVATLASYWIMPPLAVLTAGIAVLAIFFSALTGSSSVPPSALTGAEGEARVLRSLKQLPDDHVVFNQVQIPDPTVAGGRREIDFVVVAPTGVHLIEVKNTPGLIYVRPDEQDWPLAHKAGCGGRPGWNAIANPLRQVAAQTEALNRWLLQHSLVYPVQPIICFARSEVGLRDRELSEVPVLTADELVGHFARAAPLSNPDRSSAIRLLAGAVGCALPRPA</sequence>
<dbReference type="PANTHER" id="PTHR35287:SF1">
    <property type="entry name" value="SI:ZFOS-911D5.4"/>
    <property type="match status" value="1"/>
</dbReference>
<accession>A0A845V170</accession>
<organism evidence="3 4">
    <name type="scientific">Wenzhouxiangella limi</name>
    <dbReference type="NCBI Taxonomy" id="2707351"/>
    <lineage>
        <taxon>Bacteria</taxon>
        <taxon>Pseudomonadati</taxon>
        <taxon>Pseudomonadota</taxon>
        <taxon>Gammaproteobacteria</taxon>
        <taxon>Chromatiales</taxon>
        <taxon>Wenzhouxiangellaceae</taxon>
        <taxon>Wenzhouxiangella</taxon>
    </lineage>
</organism>
<evidence type="ECO:0000313" key="4">
    <source>
        <dbReference type="Proteomes" id="UP000484885"/>
    </source>
</evidence>
<gene>
    <name evidence="3" type="ORF">G3I74_09480</name>
</gene>
<keyword evidence="4" id="KW-1185">Reference proteome</keyword>
<feature type="transmembrane region" description="Helical" evidence="1">
    <location>
        <begin position="54"/>
        <end position="71"/>
    </location>
</feature>
<evidence type="ECO:0000259" key="2">
    <source>
        <dbReference type="PROSITE" id="PS50965"/>
    </source>
</evidence>
<keyword evidence="1" id="KW-0472">Membrane</keyword>
<dbReference type="PROSITE" id="PS50965">
    <property type="entry name" value="NERD"/>
    <property type="match status" value="1"/>
</dbReference>
<dbReference type="Proteomes" id="UP000484885">
    <property type="component" value="Unassembled WGS sequence"/>
</dbReference>
<proteinExistence type="predicted"/>
<dbReference type="RefSeq" id="WP_164211353.1">
    <property type="nucleotide sequence ID" value="NZ_JAAGSC010000041.1"/>
</dbReference>
<keyword evidence="1" id="KW-1133">Transmembrane helix</keyword>
<dbReference type="InterPro" id="IPR011528">
    <property type="entry name" value="NERD"/>
</dbReference>
<evidence type="ECO:0000256" key="1">
    <source>
        <dbReference type="SAM" id="Phobius"/>
    </source>
</evidence>
<dbReference type="Pfam" id="PF08378">
    <property type="entry name" value="NERD"/>
    <property type="match status" value="1"/>
</dbReference>
<evidence type="ECO:0000313" key="3">
    <source>
        <dbReference type="EMBL" id="NDY95960.1"/>
    </source>
</evidence>
<dbReference type="AlphaFoldDB" id="A0A845V170"/>
<keyword evidence="1" id="KW-0812">Transmembrane</keyword>
<reference evidence="3 4" key="1">
    <citation type="submission" date="2020-02" db="EMBL/GenBank/DDBJ databases">
        <authorList>
            <person name="Zhang X.-Y."/>
        </authorList>
    </citation>
    <scope>NUCLEOTIDE SEQUENCE [LARGE SCALE GENOMIC DNA]</scope>
    <source>
        <strain evidence="3 4">C33</strain>
    </source>
</reference>
<feature type="transmembrane region" description="Helical" evidence="1">
    <location>
        <begin position="29"/>
        <end position="48"/>
    </location>
</feature>
<comment type="caution">
    <text evidence="3">The sequence shown here is derived from an EMBL/GenBank/DDBJ whole genome shotgun (WGS) entry which is preliminary data.</text>
</comment>
<dbReference type="PANTHER" id="PTHR35287">
    <property type="entry name" value="SI:ZFOS-911D5.4"/>
    <property type="match status" value="1"/>
</dbReference>
<dbReference type="EMBL" id="JAAGSC010000041">
    <property type="protein sequence ID" value="NDY95960.1"/>
    <property type="molecule type" value="Genomic_DNA"/>
</dbReference>
<protein>
    <submittedName>
        <fullName evidence="3">NERD domain-containing protein</fullName>
    </submittedName>
</protein>
<name>A0A845V170_9GAMM</name>
<feature type="domain" description="NERD" evidence="2">
    <location>
        <begin position="81"/>
        <end position="205"/>
    </location>
</feature>